<dbReference type="Proteomes" id="UP000271098">
    <property type="component" value="Unassembled WGS sequence"/>
</dbReference>
<dbReference type="WBParaSite" id="GPUH_0000325301-mRNA-1">
    <property type="protein sequence ID" value="GPUH_0000325301-mRNA-1"/>
    <property type="gene ID" value="GPUH_0000325301"/>
</dbReference>
<reference evidence="4 5" key="1">
    <citation type="submission" date="2016-06" db="UniProtKB">
        <authorList>
            <consortium name="WormBaseParasite"/>
        </authorList>
    </citation>
    <scope>IDENTIFICATION</scope>
</reference>
<sequence length="70" mass="8155">ILFHEAFHEKYRVITRLTKGCPADSDFCPLDVFMKRSKAFLPVDIKKDCLPTKTNDEFIRKCNSSVFQSQ</sequence>
<dbReference type="EMBL" id="UYRT01005422">
    <property type="protein sequence ID" value="VDK38672.1"/>
    <property type="molecule type" value="Genomic_DNA"/>
</dbReference>
<proteinExistence type="predicted"/>
<evidence type="ECO:0000313" key="4">
    <source>
        <dbReference type="WBParaSite" id="GPUH_0000325301-mRNA-1"/>
    </source>
</evidence>
<dbReference type="AlphaFoldDB" id="A0A183ESN2"/>
<reference evidence="1 3" key="2">
    <citation type="submission" date="2018-11" db="EMBL/GenBank/DDBJ databases">
        <authorList>
            <consortium name="Pathogen Informatics"/>
        </authorList>
    </citation>
    <scope>NUCLEOTIDE SEQUENCE [LARGE SCALE GENOMIC DNA]</scope>
</reference>
<protein>
    <submittedName>
        <fullName evidence="4 5">NPC1_N domain-containing protein</fullName>
    </submittedName>
</protein>
<evidence type="ECO:0000313" key="3">
    <source>
        <dbReference type="Proteomes" id="UP000271098"/>
    </source>
</evidence>
<evidence type="ECO:0000313" key="1">
    <source>
        <dbReference type="EMBL" id="VDK38672.1"/>
    </source>
</evidence>
<dbReference type="EMBL" id="UYRT01099592">
    <property type="protein sequence ID" value="VDN42221.1"/>
    <property type="molecule type" value="Genomic_DNA"/>
</dbReference>
<gene>
    <name evidence="2" type="ORF">GPUH_LOCUS23973</name>
    <name evidence="1" type="ORF">GPUH_LOCUS3247</name>
</gene>
<keyword evidence="3" id="KW-1185">Reference proteome</keyword>
<organism evidence="5">
    <name type="scientific">Gongylonema pulchrum</name>
    <dbReference type="NCBI Taxonomy" id="637853"/>
    <lineage>
        <taxon>Eukaryota</taxon>
        <taxon>Metazoa</taxon>
        <taxon>Ecdysozoa</taxon>
        <taxon>Nematoda</taxon>
        <taxon>Chromadorea</taxon>
        <taxon>Rhabditida</taxon>
        <taxon>Spirurina</taxon>
        <taxon>Spiruromorpha</taxon>
        <taxon>Spiruroidea</taxon>
        <taxon>Gongylonematidae</taxon>
        <taxon>Gongylonema</taxon>
    </lineage>
</organism>
<name>A0A183ESN2_9BILA</name>
<dbReference type="WBParaSite" id="GPUH_0002400301-mRNA-1">
    <property type="protein sequence ID" value="GPUH_0002400301-mRNA-1"/>
    <property type="gene ID" value="GPUH_0002400301"/>
</dbReference>
<evidence type="ECO:0000313" key="2">
    <source>
        <dbReference type="EMBL" id="VDN42221.1"/>
    </source>
</evidence>
<evidence type="ECO:0000313" key="5">
    <source>
        <dbReference type="WBParaSite" id="GPUH_0002400301-mRNA-1"/>
    </source>
</evidence>
<dbReference type="OrthoDB" id="258392at2759"/>
<accession>A0A183ESN2</accession>